<accession>S4PH81</accession>
<keyword evidence="1" id="KW-0812">Transmembrane</keyword>
<keyword evidence="1" id="KW-1133">Transmembrane helix</keyword>
<reference evidence="2" key="1">
    <citation type="journal article" date="2013" name="BMC Genomics">
        <title>Unscrambling butterfly oogenesis.</title>
        <authorList>
            <person name="Carter J.M."/>
            <person name="Baker S.C."/>
            <person name="Pink R."/>
            <person name="Carter D.R."/>
            <person name="Collins A."/>
            <person name="Tomlin J."/>
            <person name="Gibbs M."/>
            <person name="Breuker C.J."/>
        </authorList>
    </citation>
    <scope>NUCLEOTIDE SEQUENCE</scope>
    <source>
        <tissue evidence="2">Ovary</tissue>
    </source>
</reference>
<sequence>MVTRSRANLVVWLQFPTTWCWVFVVFLVIEYLKLLINYIREHKDRHTTATQCYVVWSVIVFENSPTTMI</sequence>
<evidence type="ECO:0000256" key="1">
    <source>
        <dbReference type="SAM" id="Phobius"/>
    </source>
</evidence>
<proteinExistence type="predicted"/>
<keyword evidence="1" id="KW-0472">Membrane</keyword>
<dbReference type="AlphaFoldDB" id="S4PH81"/>
<name>S4PH81_9NEOP</name>
<reference evidence="2" key="2">
    <citation type="submission" date="2013-05" db="EMBL/GenBank/DDBJ databases">
        <authorList>
            <person name="Carter J.-M."/>
            <person name="Baker S.C."/>
            <person name="Pink R."/>
            <person name="Carter D.R.F."/>
            <person name="Collins A."/>
            <person name="Tomlin J."/>
            <person name="Gibbs M."/>
            <person name="Breuker C.J."/>
        </authorList>
    </citation>
    <scope>NUCLEOTIDE SEQUENCE</scope>
    <source>
        <tissue evidence="2">Ovary</tissue>
    </source>
</reference>
<evidence type="ECO:0000313" key="2">
    <source>
        <dbReference type="EMBL" id="JAA89198.1"/>
    </source>
</evidence>
<organism evidence="2">
    <name type="scientific">Pararge aegeria</name>
    <name type="common">speckled wood butterfly</name>
    <dbReference type="NCBI Taxonomy" id="116150"/>
    <lineage>
        <taxon>Eukaryota</taxon>
        <taxon>Metazoa</taxon>
        <taxon>Ecdysozoa</taxon>
        <taxon>Arthropoda</taxon>
        <taxon>Hexapoda</taxon>
        <taxon>Insecta</taxon>
        <taxon>Pterygota</taxon>
        <taxon>Neoptera</taxon>
        <taxon>Endopterygota</taxon>
        <taxon>Lepidoptera</taxon>
        <taxon>Glossata</taxon>
        <taxon>Ditrysia</taxon>
        <taxon>Papilionoidea</taxon>
        <taxon>Nymphalidae</taxon>
        <taxon>Satyrinae</taxon>
        <taxon>Satyrini</taxon>
        <taxon>Parargina</taxon>
        <taxon>Pararge</taxon>
    </lineage>
</organism>
<protein>
    <submittedName>
        <fullName evidence="2">Uncharacterized protein</fullName>
    </submittedName>
</protein>
<dbReference type="EMBL" id="GAIX01003362">
    <property type="protein sequence ID" value="JAA89198.1"/>
    <property type="molecule type" value="Transcribed_RNA"/>
</dbReference>
<feature type="transmembrane region" description="Helical" evidence="1">
    <location>
        <begin position="12"/>
        <end position="36"/>
    </location>
</feature>